<sequence>MSPGFSTESYPAFARVGLRENNGKNLNQVTCPDRDSNPGHLVSRPDALTVTPQVVVITKDVQNVHLLLEYRPHIDVSLTCEHDPKLQEYCVCPQNMPQFDSEGIPNQAPETNKPMILNGPTSRNREGSDQIMEKKWEYKVSNHVFQRVKTGCGEPSRQAQFSQRFFSIGLMNGKPLTSAVLNISSVLVEKSKRIVVSFRKVNSNIKMRFLQIHNLRFSHLIISLVTSTVLQNVISAADNRHLTTIQSNIAACVTTVIRQHFEKGSTLLFSMSSVSHYSPDTGTSPRLRHQASDLDMVNFIMELVHKENAWLIEVSNPYFDIPETPKRERNVRTHIIFIWPDDDDDDNDDDDDDTNDIEKIVIYTLEEFVYQLILYPKARYLFVITIPTERNPKELVLSLLQIMFKKHFIVDVLILIPNVNTIHNMTETRNRDKNSTLNLYTWLPLHSAKSQFNEEDVVLVNQWVIADIGKFVNVSDLYPPKIPKTFSGRELRIWVQIHEPSTSYVGKYTDERNQTKHIFSGAEIHLLELVSKKLNLSLNYLPISPNNQTFVERYVVSVHKVSDNEAEIAIGGMTFLICIFGIFEFSTSYSTIYEKCNMKIGQVNNASVYIQIPAEYAYGDNQVKQKE</sequence>
<evidence type="ECO:0000313" key="2">
    <source>
        <dbReference type="Proteomes" id="UP001148838"/>
    </source>
</evidence>
<evidence type="ECO:0000313" key="1">
    <source>
        <dbReference type="EMBL" id="KAJ4451907.1"/>
    </source>
</evidence>
<reference evidence="1 2" key="1">
    <citation type="journal article" date="2022" name="Allergy">
        <title>Genome assembly and annotation of Periplaneta americana reveal a comprehensive cockroach allergen profile.</title>
        <authorList>
            <person name="Wang L."/>
            <person name="Xiong Q."/>
            <person name="Saelim N."/>
            <person name="Wang L."/>
            <person name="Nong W."/>
            <person name="Wan A.T."/>
            <person name="Shi M."/>
            <person name="Liu X."/>
            <person name="Cao Q."/>
            <person name="Hui J.H.L."/>
            <person name="Sookrung N."/>
            <person name="Leung T.F."/>
            <person name="Tungtrongchitr A."/>
            <person name="Tsui S.K.W."/>
        </authorList>
    </citation>
    <scope>NUCLEOTIDE SEQUENCE [LARGE SCALE GENOMIC DNA]</scope>
    <source>
        <strain evidence="1">PWHHKU_190912</strain>
    </source>
</reference>
<gene>
    <name evidence="1" type="ORF">ANN_03385</name>
</gene>
<proteinExistence type="predicted"/>
<dbReference type="Gene3D" id="3.40.190.10">
    <property type="entry name" value="Periplasmic binding protein-like II"/>
    <property type="match status" value="1"/>
</dbReference>
<dbReference type="SUPFAM" id="SSF53850">
    <property type="entry name" value="Periplasmic binding protein-like II"/>
    <property type="match status" value="1"/>
</dbReference>
<dbReference type="Proteomes" id="UP001148838">
    <property type="component" value="Unassembled WGS sequence"/>
</dbReference>
<name>A0ABQ8U2E2_PERAM</name>
<comment type="caution">
    <text evidence="1">The sequence shown here is derived from an EMBL/GenBank/DDBJ whole genome shotgun (WGS) entry which is preliminary data.</text>
</comment>
<keyword evidence="2" id="KW-1185">Reference proteome</keyword>
<dbReference type="EMBL" id="JAJSOF020000001">
    <property type="protein sequence ID" value="KAJ4451907.1"/>
    <property type="molecule type" value="Genomic_DNA"/>
</dbReference>
<accession>A0ABQ8U2E2</accession>
<protein>
    <submittedName>
        <fullName evidence="1">Uncharacterized protein</fullName>
    </submittedName>
</protein>
<organism evidence="1 2">
    <name type="scientific">Periplaneta americana</name>
    <name type="common">American cockroach</name>
    <name type="synonym">Blatta americana</name>
    <dbReference type="NCBI Taxonomy" id="6978"/>
    <lineage>
        <taxon>Eukaryota</taxon>
        <taxon>Metazoa</taxon>
        <taxon>Ecdysozoa</taxon>
        <taxon>Arthropoda</taxon>
        <taxon>Hexapoda</taxon>
        <taxon>Insecta</taxon>
        <taxon>Pterygota</taxon>
        <taxon>Neoptera</taxon>
        <taxon>Polyneoptera</taxon>
        <taxon>Dictyoptera</taxon>
        <taxon>Blattodea</taxon>
        <taxon>Blattoidea</taxon>
        <taxon>Blattidae</taxon>
        <taxon>Blattinae</taxon>
        <taxon>Periplaneta</taxon>
    </lineage>
</organism>